<feature type="transmembrane region" description="Helical" evidence="7">
    <location>
        <begin position="53"/>
        <end position="71"/>
    </location>
</feature>
<organism evidence="9 10">
    <name type="scientific">Actinomadura adrarensis</name>
    <dbReference type="NCBI Taxonomy" id="1819600"/>
    <lineage>
        <taxon>Bacteria</taxon>
        <taxon>Bacillati</taxon>
        <taxon>Actinomycetota</taxon>
        <taxon>Actinomycetes</taxon>
        <taxon>Streptosporangiales</taxon>
        <taxon>Thermomonosporaceae</taxon>
        <taxon>Actinomadura</taxon>
    </lineage>
</organism>
<comment type="similarity">
    <text evidence="2">Belongs to the resistance-nodulation-cell division (RND) (TC 2.A.6) family. MmpL subfamily.</text>
</comment>
<keyword evidence="6 7" id="KW-0472">Membrane</keyword>
<feature type="transmembrane region" description="Helical" evidence="7">
    <location>
        <begin position="91"/>
        <end position="112"/>
    </location>
</feature>
<dbReference type="InterPro" id="IPR050545">
    <property type="entry name" value="Mycobact_MmpL"/>
</dbReference>
<dbReference type="PANTHER" id="PTHR33406">
    <property type="entry name" value="MEMBRANE PROTEIN MJ1562-RELATED"/>
    <property type="match status" value="1"/>
</dbReference>
<keyword evidence="3" id="KW-1003">Cell membrane</keyword>
<comment type="caution">
    <text evidence="9">The sequence shown here is derived from an EMBL/GenBank/DDBJ whole genome shotgun (WGS) entry which is preliminary data.</text>
</comment>
<comment type="subcellular location">
    <subcellularLocation>
        <location evidence="1">Cell membrane</location>
        <topology evidence="1">Multi-pass membrane protein</topology>
    </subcellularLocation>
</comment>
<evidence type="ECO:0000259" key="8">
    <source>
        <dbReference type="Pfam" id="PF03176"/>
    </source>
</evidence>
<evidence type="ECO:0000256" key="3">
    <source>
        <dbReference type="ARBA" id="ARBA00022475"/>
    </source>
</evidence>
<dbReference type="Pfam" id="PF03176">
    <property type="entry name" value="MMPL"/>
    <property type="match status" value="1"/>
</dbReference>
<dbReference type="InterPro" id="IPR004869">
    <property type="entry name" value="MMPL_dom"/>
</dbReference>
<dbReference type="Gene3D" id="1.20.1640.10">
    <property type="entry name" value="Multidrug efflux transporter AcrB transmembrane domain"/>
    <property type="match status" value="1"/>
</dbReference>
<accession>A0ABW3CFG3</accession>
<feature type="non-terminal residue" evidence="9">
    <location>
        <position position="1"/>
    </location>
</feature>
<protein>
    <submittedName>
        <fullName evidence="9">MMPL family transporter</fullName>
    </submittedName>
</protein>
<keyword evidence="10" id="KW-1185">Reference proteome</keyword>
<keyword evidence="5 7" id="KW-1133">Transmembrane helix</keyword>
<feature type="transmembrane region" description="Helical" evidence="7">
    <location>
        <begin position="26"/>
        <end position="48"/>
    </location>
</feature>
<name>A0ABW3CFG3_9ACTN</name>
<feature type="non-terminal residue" evidence="9">
    <location>
        <position position="225"/>
    </location>
</feature>
<keyword evidence="4 7" id="KW-0812">Transmembrane</keyword>
<dbReference type="Proteomes" id="UP001597083">
    <property type="component" value="Unassembled WGS sequence"/>
</dbReference>
<evidence type="ECO:0000256" key="7">
    <source>
        <dbReference type="SAM" id="Phobius"/>
    </source>
</evidence>
<evidence type="ECO:0000313" key="9">
    <source>
        <dbReference type="EMBL" id="MFD0853213.1"/>
    </source>
</evidence>
<evidence type="ECO:0000256" key="4">
    <source>
        <dbReference type="ARBA" id="ARBA00022692"/>
    </source>
</evidence>
<dbReference type="EMBL" id="JBHTIR010001975">
    <property type="protein sequence ID" value="MFD0853213.1"/>
    <property type="molecule type" value="Genomic_DNA"/>
</dbReference>
<gene>
    <name evidence="9" type="ORF">ACFQ07_13310</name>
</gene>
<evidence type="ECO:0000256" key="2">
    <source>
        <dbReference type="ARBA" id="ARBA00010157"/>
    </source>
</evidence>
<sequence length="225" mass="23758">GTEVYVGGVTATVVDQLESMGANLPLLGLTVGTATFVLLFLAFGSVLLPIKAIVMNLLSLTATFGAVVLLFQDGLGAGALGFTSTGSIAPAMPILMLALLFGISMDYEVFLLSRVRERWELTGDNTLAVVGGLQRTGAIITSAALLFVVVIGAFATSGITFIKMVGIGMVIAIVVDATIVRALLVPATMRLMGQANWWAPGPLARLHRRYGIHETELPVRARYPR</sequence>
<evidence type="ECO:0000256" key="5">
    <source>
        <dbReference type="ARBA" id="ARBA00022989"/>
    </source>
</evidence>
<proteinExistence type="inferred from homology"/>
<dbReference type="PANTHER" id="PTHR33406:SF11">
    <property type="entry name" value="MEMBRANE PROTEIN SCO6666-RELATED"/>
    <property type="match status" value="1"/>
</dbReference>
<evidence type="ECO:0000313" key="10">
    <source>
        <dbReference type="Proteomes" id="UP001597083"/>
    </source>
</evidence>
<feature type="domain" description="Membrane transport protein MMPL" evidence="8">
    <location>
        <begin position="1"/>
        <end position="200"/>
    </location>
</feature>
<reference evidence="10" key="1">
    <citation type="journal article" date="2019" name="Int. J. Syst. Evol. Microbiol.">
        <title>The Global Catalogue of Microorganisms (GCM) 10K type strain sequencing project: providing services to taxonomists for standard genome sequencing and annotation.</title>
        <authorList>
            <consortium name="The Broad Institute Genomics Platform"/>
            <consortium name="The Broad Institute Genome Sequencing Center for Infectious Disease"/>
            <person name="Wu L."/>
            <person name="Ma J."/>
        </authorList>
    </citation>
    <scope>NUCLEOTIDE SEQUENCE [LARGE SCALE GENOMIC DNA]</scope>
    <source>
        <strain evidence="10">JCM 31696</strain>
    </source>
</reference>
<evidence type="ECO:0000256" key="6">
    <source>
        <dbReference type="ARBA" id="ARBA00023136"/>
    </source>
</evidence>
<feature type="transmembrane region" description="Helical" evidence="7">
    <location>
        <begin position="133"/>
        <end position="155"/>
    </location>
</feature>
<feature type="transmembrane region" description="Helical" evidence="7">
    <location>
        <begin position="161"/>
        <end position="184"/>
    </location>
</feature>
<dbReference type="SUPFAM" id="SSF82866">
    <property type="entry name" value="Multidrug efflux transporter AcrB transmembrane domain"/>
    <property type="match status" value="1"/>
</dbReference>
<evidence type="ECO:0000256" key="1">
    <source>
        <dbReference type="ARBA" id="ARBA00004651"/>
    </source>
</evidence>